<accession>A0A8H6RVG6</accession>
<comment type="caution">
    <text evidence="2">The sequence shown here is derived from an EMBL/GenBank/DDBJ whole genome shotgun (WGS) entry which is preliminary data.</text>
</comment>
<dbReference type="OrthoDB" id="10263401at2759"/>
<protein>
    <recommendedName>
        <fullName evidence="4">Bacteriocin-protection protein</fullName>
    </recommendedName>
</protein>
<proteinExistence type="predicted"/>
<dbReference type="Pfam" id="PF13376">
    <property type="entry name" value="OmdA"/>
    <property type="match status" value="1"/>
</dbReference>
<organism evidence="2 3">
    <name type="scientific">Pseudocercospora fuligena</name>
    <dbReference type="NCBI Taxonomy" id="685502"/>
    <lineage>
        <taxon>Eukaryota</taxon>
        <taxon>Fungi</taxon>
        <taxon>Dikarya</taxon>
        <taxon>Ascomycota</taxon>
        <taxon>Pezizomycotina</taxon>
        <taxon>Dothideomycetes</taxon>
        <taxon>Dothideomycetidae</taxon>
        <taxon>Mycosphaerellales</taxon>
        <taxon>Mycosphaerellaceae</taxon>
        <taxon>Pseudocercospora</taxon>
    </lineage>
</organism>
<evidence type="ECO:0000256" key="1">
    <source>
        <dbReference type="SAM" id="MobiDB-lite"/>
    </source>
</evidence>
<evidence type="ECO:0008006" key="4">
    <source>
        <dbReference type="Google" id="ProtNLM"/>
    </source>
</evidence>
<name>A0A8H6RVG6_9PEZI</name>
<evidence type="ECO:0000313" key="2">
    <source>
        <dbReference type="EMBL" id="KAF7197647.1"/>
    </source>
</evidence>
<dbReference type="EMBL" id="JABCIY010000008">
    <property type="protein sequence ID" value="KAF7197647.1"/>
    <property type="molecule type" value="Genomic_DNA"/>
</dbReference>
<dbReference type="AlphaFoldDB" id="A0A8H6RVG6"/>
<sequence>MPAELPALTVANTALWRQWLLNEHAASSGVWLTLAKKGTTNPTNLTWQQAIEEAMCFGWIDGQARRLNETTYSQRFQPRAKKSMWSKRNVGIVARLEGEGRMQEAGRAAVEAAKSDGRWDAAYAGSAEAEAPEDFLAELAKVSSAQATWDDLNKQNRYAIYFRLNALKTPAGRQKRIAAFVDMLAKGDTPMPQKKSEKPRSARTTVVGKVARPVGINRQTRSSRQNRPE</sequence>
<feature type="region of interest" description="Disordered" evidence="1">
    <location>
        <begin position="187"/>
        <end position="229"/>
    </location>
</feature>
<feature type="compositionally biased region" description="Polar residues" evidence="1">
    <location>
        <begin position="217"/>
        <end position="229"/>
    </location>
</feature>
<reference evidence="2" key="1">
    <citation type="submission" date="2020-04" db="EMBL/GenBank/DDBJ databases">
        <title>Draft genome resource of the tomato pathogen Pseudocercospora fuligena.</title>
        <authorList>
            <person name="Zaccaron A."/>
        </authorList>
    </citation>
    <scope>NUCLEOTIDE SEQUENCE</scope>
    <source>
        <strain evidence="2">PF001</strain>
    </source>
</reference>
<evidence type="ECO:0000313" key="3">
    <source>
        <dbReference type="Proteomes" id="UP000660729"/>
    </source>
</evidence>
<dbReference type="Proteomes" id="UP000660729">
    <property type="component" value="Unassembled WGS sequence"/>
</dbReference>
<keyword evidence="3" id="KW-1185">Reference proteome</keyword>
<gene>
    <name evidence="2" type="ORF">HII31_00986</name>
</gene>